<evidence type="ECO:0000256" key="9">
    <source>
        <dbReference type="ARBA" id="ARBA00022741"/>
    </source>
</evidence>
<dbReference type="InterPro" id="IPR012309">
    <property type="entry name" value="DNA_ligase_ATP-dep_C"/>
</dbReference>
<accession>A0AAJ7SDA5</accession>
<comment type="similarity">
    <text evidence="3 19">Belongs to the ATP-dependent DNA ligase family.</text>
</comment>
<evidence type="ECO:0000256" key="6">
    <source>
        <dbReference type="ARBA" id="ARBA00022598"/>
    </source>
</evidence>
<dbReference type="Gene3D" id="3.40.50.10190">
    <property type="entry name" value="BRCT domain"/>
    <property type="match status" value="2"/>
</dbReference>
<dbReference type="InterPro" id="IPR036599">
    <property type="entry name" value="DNA_ligase_N_sf"/>
</dbReference>
<keyword evidence="8" id="KW-0677">Repeat</keyword>
<feature type="domain" description="ATP-dependent DNA ligase family profile" evidence="20">
    <location>
        <begin position="347"/>
        <end position="482"/>
    </location>
</feature>
<keyword evidence="7" id="KW-0479">Metal-binding</keyword>
<keyword evidence="10" id="KW-0227">DNA damage</keyword>
<dbReference type="CDD" id="cd07903">
    <property type="entry name" value="Adenylation_DNA_ligase_IV"/>
    <property type="match status" value="1"/>
</dbReference>
<evidence type="ECO:0000256" key="13">
    <source>
        <dbReference type="ARBA" id="ARBA00023172"/>
    </source>
</evidence>
<gene>
    <name evidence="23" type="primary">LOC108631987</name>
</gene>
<dbReference type="GO" id="GO:0032807">
    <property type="term" value="C:DNA ligase IV complex"/>
    <property type="evidence" value="ECO:0007669"/>
    <property type="project" value="TreeGrafter"/>
</dbReference>
<dbReference type="CDD" id="cd07968">
    <property type="entry name" value="OBF_DNA_ligase_IV"/>
    <property type="match status" value="1"/>
</dbReference>
<dbReference type="GO" id="GO:0006310">
    <property type="term" value="P:DNA recombination"/>
    <property type="evidence" value="ECO:0007669"/>
    <property type="project" value="UniProtKB-KW"/>
</dbReference>
<comment type="cofactor">
    <cofactor evidence="1">
        <name>Mg(2+)</name>
        <dbReference type="ChEBI" id="CHEBI:18420"/>
    </cofactor>
</comment>
<keyword evidence="15" id="KW-0539">Nucleus</keyword>
<dbReference type="Gene3D" id="2.40.50.140">
    <property type="entry name" value="Nucleic acid-binding proteins"/>
    <property type="match status" value="1"/>
</dbReference>
<keyword evidence="9" id="KW-0547">Nucleotide-binding</keyword>
<evidence type="ECO:0000256" key="7">
    <source>
        <dbReference type="ARBA" id="ARBA00022723"/>
    </source>
</evidence>
<evidence type="ECO:0000256" key="3">
    <source>
        <dbReference type="ARBA" id="ARBA00007572"/>
    </source>
</evidence>
<dbReference type="NCBIfam" id="TIGR00574">
    <property type="entry name" value="dnl1"/>
    <property type="match status" value="1"/>
</dbReference>
<dbReference type="Proteomes" id="UP000694925">
    <property type="component" value="Unplaced"/>
</dbReference>
<dbReference type="PROSITE" id="PS50160">
    <property type="entry name" value="DNA_LIGASE_A3"/>
    <property type="match status" value="1"/>
</dbReference>
<dbReference type="GO" id="GO:0005524">
    <property type="term" value="F:ATP binding"/>
    <property type="evidence" value="ECO:0007669"/>
    <property type="project" value="UniProtKB-KW"/>
</dbReference>
<dbReference type="GeneID" id="108631987"/>
<dbReference type="InterPro" id="IPR012340">
    <property type="entry name" value="NA-bd_OB-fold"/>
</dbReference>
<dbReference type="SUPFAM" id="SSF52113">
    <property type="entry name" value="BRCT domain"/>
    <property type="match status" value="2"/>
</dbReference>
<evidence type="ECO:0000256" key="2">
    <source>
        <dbReference type="ARBA" id="ARBA00004123"/>
    </source>
</evidence>
<evidence type="ECO:0000256" key="16">
    <source>
        <dbReference type="ARBA" id="ARBA00030676"/>
    </source>
</evidence>
<evidence type="ECO:0000256" key="14">
    <source>
        <dbReference type="ARBA" id="ARBA00023204"/>
    </source>
</evidence>
<keyword evidence="11" id="KW-0067">ATP-binding</keyword>
<dbReference type="Pfam" id="PF04679">
    <property type="entry name" value="DNA_ligase_A_C"/>
    <property type="match status" value="1"/>
</dbReference>
<dbReference type="Pfam" id="PF01068">
    <property type="entry name" value="DNA_ligase_A_M"/>
    <property type="match status" value="1"/>
</dbReference>
<evidence type="ECO:0000256" key="18">
    <source>
        <dbReference type="ARBA" id="ARBA00034003"/>
    </source>
</evidence>
<evidence type="ECO:0000256" key="10">
    <source>
        <dbReference type="ARBA" id="ARBA00022763"/>
    </source>
</evidence>
<dbReference type="InterPro" id="IPR044125">
    <property type="entry name" value="Adenylation_DNA_ligase_IV"/>
</dbReference>
<dbReference type="InterPro" id="IPR021536">
    <property type="entry name" value="DNA_ligase_IV_dom"/>
</dbReference>
<evidence type="ECO:0000256" key="11">
    <source>
        <dbReference type="ARBA" id="ARBA00022840"/>
    </source>
</evidence>
<evidence type="ECO:0000256" key="19">
    <source>
        <dbReference type="RuleBase" id="RU004196"/>
    </source>
</evidence>
<evidence type="ECO:0000259" key="21">
    <source>
        <dbReference type="PROSITE" id="PS50172"/>
    </source>
</evidence>
<dbReference type="Pfam" id="PF04675">
    <property type="entry name" value="DNA_ligase_A_N"/>
    <property type="match status" value="1"/>
</dbReference>
<comment type="subcellular location">
    <subcellularLocation>
        <location evidence="2">Nucleus</location>
    </subcellularLocation>
</comment>
<dbReference type="SMART" id="SM00292">
    <property type="entry name" value="BRCT"/>
    <property type="match status" value="2"/>
</dbReference>
<evidence type="ECO:0000256" key="12">
    <source>
        <dbReference type="ARBA" id="ARBA00022842"/>
    </source>
</evidence>
<dbReference type="PROSITE" id="PS50172">
    <property type="entry name" value="BRCT"/>
    <property type="match status" value="1"/>
</dbReference>
<proteinExistence type="inferred from homology"/>
<dbReference type="InterPro" id="IPR012310">
    <property type="entry name" value="DNA_ligase_ATP-dep_cent"/>
</dbReference>
<dbReference type="Gene3D" id="1.10.3260.10">
    <property type="entry name" value="DNA ligase, ATP-dependent, N-terminal domain"/>
    <property type="match status" value="1"/>
</dbReference>
<dbReference type="InterPro" id="IPR012308">
    <property type="entry name" value="DNA_ligase_ATP-dep_N"/>
</dbReference>
<keyword evidence="14" id="KW-0234">DNA repair</keyword>
<dbReference type="InterPro" id="IPR001357">
    <property type="entry name" value="BRCT_dom"/>
</dbReference>
<dbReference type="Gene3D" id="3.30.470.30">
    <property type="entry name" value="DNA ligase/mRNA capping enzyme"/>
    <property type="match status" value="1"/>
</dbReference>
<dbReference type="EC" id="6.5.1.1" evidence="4"/>
<keyword evidence="6 23" id="KW-0436">Ligase</keyword>
<dbReference type="GO" id="GO:0005958">
    <property type="term" value="C:DNA-dependent protein kinase-DNA ligase 4 complex"/>
    <property type="evidence" value="ECO:0007669"/>
    <property type="project" value="TreeGrafter"/>
</dbReference>
<keyword evidence="22" id="KW-1185">Reference proteome</keyword>
<dbReference type="SUPFAM" id="SSF117018">
    <property type="entry name" value="ATP-dependent DNA ligase DNA-binding domain"/>
    <property type="match status" value="1"/>
</dbReference>
<dbReference type="Pfam" id="PF11411">
    <property type="entry name" value="DNA_ligase_IV"/>
    <property type="match status" value="1"/>
</dbReference>
<dbReference type="GO" id="GO:0006297">
    <property type="term" value="P:nucleotide-excision repair, DNA gap filling"/>
    <property type="evidence" value="ECO:0007669"/>
    <property type="project" value="TreeGrafter"/>
</dbReference>
<evidence type="ECO:0000259" key="20">
    <source>
        <dbReference type="PROSITE" id="PS50160"/>
    </source>
</evidence>
<dbReference type="PANTHER" id="PTHR45997">
    <property type="entry name" value="DNA LIGASE 4"/>
    <property type="match status" value="1"/>
</dbReference>
<dbReference type="GO" id="GO:0006303">
    <property type="term" value="P:double-strand break repair via nonhomologous end joining"/>
    <property type="evidence" value="ECO:0007669"/>
    <property type="project" value="TreeGrafter"/>
</dbReference>
<dbReference type="GO" id="GO:0046872">
    <property type="term" value="F:metal ion binding"/>
    <property type="evidence" value="ECO:0007669"/>
    <property type="project" value="UniProtKB-KW"/>
</dbReference>
<evidence type="ECO:0000313" key="23">
    <source>
        <dbReference type="RefSeq" id="XP_026675158.1"/>
    </source>
</evidence>
<evidence type="ECO:0000256" key="5">
    <source>
        <dbReference type="ARBA" id="ARBA00022073"/>
    </source>
</evidence>
<keyword evidence="12" id="KW-0460">Magnesium</keyword>
<evidence type="ECO:0000256" key="15">
    <source>
        <dbReference type="ARBA" id="ARBA00023242"/>
    </source>
</evidence>
<evidence type="ECO:0000256" key="4">
    <source>
        <dbReference type="ARBA" id="ARBA00012727"/>
    </source>
</evidence>
<name>A0AAJ7SDA5_9HYME</name>
<feature type="domain" description="BRCT" evidence="21">
    <location>
        <begin position="788"/>
        <end position="876"/>
    </location>
</feature>
<dbReference type="SUPFAM" id="SSF50249">
    <property type="entry name" value="Nucleic acid-binding proteins"/>
    <property type="match status" value="1"/>
</dbReference>
<dbReference type="SUPFAM" id="SSF56091">
    <property type="entry name" value="DNA ligase/mRNA capping enzyme, catalytic domain"/>
    <property type="match status" value="1"/>
</dbReference>
<dbReference type="AlphaFoldDB" id="A0AAJ7SDA5"/>
<dbReference type="GO" id="GO:0003910">
    <property type="term" value="F:DNA ligase (ATP) activity"/>
    <property type="evidence" value="ECO:0007669"/>
    <property type="project" value="UniProtKB-EC"/>
</dbReference>
<dbReference type="InterPro" id="IPR029710">
    <property type="entry name" value="LIG4"/>
</dbReference>
<evidence type="ECO:0000256" key="8">
    <source>
        <dbReference type="ARBA" id="ARBA00022737"/>
    </source>
</evidence>
<dbReference type="InterPro" id="IPR036420">
    <property type="entry name" value="BRCT_dom_sf"/>
</dbReference>
<organism evidence="22 23">
    <name type="scientific">Ceratina calcarata</name>
    <dbReference type="NCBI Taxonomy" id="156304"/>
    <lineage>
        <taxon>Eukaryota</taxon>
        <taxon>Metazoa</taxon>
        <taxon>Ecdysozoa</taxon>
        <taxon>Arthropoda</taxon>
        <taxon>Hexapoda</taxon>
        <taxon>Insecta</taxon>
        <taxon>Pterygota</taxon>
        <taxon>Neoptera</taxon>
        <taxon>Endopterygota</taxon>
        <taxon>Hymenoptera</taxon>
        <taxon>Apocrita</taxon>
        <taxon>Aculeata</taxon>
        <taxon>Apoidea</taxon>
        <taxon>Anthophila</taxon>
        <taxon>Apidae</taxon>
        <taxon>Ceratina</taxon>
        <taxon>Zadontomerus</taxon>
    </lineage>
</organism>
<dbReference type="PANTHER" id="PTHR45997:SF1">
    <property type="entry name" value="DNA LIGASE 4"/>
    <property type="match status" value="1"/>
</dbReference>
<dbReference type="GO" id="GO:0071897">
    <property type="term" value="P:DNA biosynthetic process"/>
    <property type="evidence" value="ECO:0007669"/>
    <property type="project" value="InterPro"/>
</dbReference>
<dbReference type="Pfam" id="PF00533">
    <property type="entry name" value="BRCT"/>
    <property type="match status" value="1"/>
</dbReference>
<comment type="catalytic activity">
    <reaction evidence="18">
        <text>ATP + (deoxyribonucleotide)n-3'-hydroxyl + 5'-phospho-(deoxyribonucleotide)m = (deoxyribonucleotide)n+m + AMP + diphosphate.</text>
        <dbReference type="EC" id="6.5.1.1"/>
    </reaction>
</comment>
<evidence type="ECO:0000256" key="17">
    <source>
        <dbReference type="ARBA" id="ARBA00031942"/>
    </source>
</evidence>
<dbReference type="InterPro" id="IPR000977">
    <property type="entry name" value="DNA_ligase_ATP-dep"/>
</dbReference>
<keyword evidence="13" id="KW-0233">DNA recombination</keyword>
<protein>
    <recommendedName>
        <fullName evidence="5">DNA ligase 4</fullName>
        <ecNumber evidence="4">6.5.1.1</ecNumber>
    </recommendedName>
    <alternativeName>
        <fullName evidence="17">DNA ligase IV</fullName>
    </alternativeName>
    <alternativeName>
        <fullName evidence="16">Polydeoxyribonucleotide synthase [ATP] 4</fullName>
    </alternativeName>
</protein>
<reference evidence="23" key="1">
    <citation type="submission" date="2025-08" db="UniProtKB">
        <authorList>
            <consortium name="RefSeq"/>
        </authorList>
    </citation>
    <scope>IDENTIFICATION</scope>
    <source>
        <tissue evidence="23">Whole body</tissue>
    </source>
</reference>
<dbReference type="RefSeq" id="XP_026675158.1">
    <property type="nucleotide sequence ID" value="XM_026819357.1"/>
</dbReference>
<evidence type="ECO:0000256" key="1">
    <source>
        <dbReference type="ARBA" id="ARBA00001946"/>
    </source>
</evidence>
<sequence>MSETIASNVKFEELCTVLEEVSKASGEKKKTDTLEKFISKCRNKLKSLPPETVQDVSLFPILRLILPRLERERGAYDLKHKSLAALYTRVFCLGTNQANSLKQYKTSVSSKITGCDFAERALSILKNRLPRKSSDFTIERINLFLDDISSKTDIGSKEEKFKILLRKTNGLEFKWITRIILKDLRLGIGDKKIFAVYHPDANSMFEVSSDLHQVCDTLQDPFSRHQQGIKIFSHFKPMLLERYQIEDADKLFANGEQYIVQCKYDGERSQIHMKDGKYKYLTRQGYDITNNPGYGESNSSGFMSSVLGRLLNSQVKSIILDGELIGWHKTRKELGSKGMNYDVKKLTEKSHHQPCFVAYDIILYNDELLNNEPYEKRLEILKDAFKEEEGCLLLAESNKISNSEQLCKRFNRSMKDKEEGIVLKKCDSKYRPNVRVGTGCYKIKAEYSDGLVQDVDLIILGGYYGEGSFIGLIKSFLMGVASPPTAPGENPAKFFSVVSVSNGLPRNTLEELGKMFEDKWQAECPENVLPPRRDPPTLWIRPENSIIFTIRATEITSSNDYPTGYSLRFPRVTCVRTDKPWHSVCTTDELSSLIKDARPIQKLTKREANCEDIEEPSEVKRPKAAKRRPIKVEEKMSNFTIYDNPPTYITRLLENKEICVVNGDDEFSKEQIEIILSQHKAKVVQSPLKETYCIIVGDVRKPRANHFIRSKEYDVVTVDWFRRVTKEENWSSLGDFLPWELLSSRESTKNRLAQYYDDYYDHYTIDADEETLLRSFKRIEELFDTGVSPHSMFRGIVGYFKDQSDLTKYEFQFMAGTIKESIDDSVTHVFINNDNVSPELQDFIDGISPTLTISKSDWIGECFKQNAVIPYSKYLLR</sequence>
<evidence type="ECO:0000313" key="22">
    <source>
        <dbReference type="Proteomes" id="UP000694925"/>
    </source>
</evidence>
<dbReference type="GO" id="GO:0003677">
    <property type="term" value="F:DNA binding"/>
    <property type="evidence" value="ECO:0007669"/>
    <property type="project" value="InterPro"/>
</dbReference>